<dbReference type="InterPro" id="IPR053197">
    <property type="entry name" value="F-box_SCFL_complex_component"/>
</dbReference>
<accession>A0A5J9UT47</accession>
<proteinExistence type="predicted"/>
<dbReference type="Gene3D" id="1.20.1280.50">
    <property type="match status" value="1"/>
</dbReference>
<dbReference type="PANTHER" id="PTHR34223">
    <property type="entry name" value="OS11G0201299 PROTEIN"/>
    <property type="match status" value="1"/>
</dbReference>
<dbReference type="Pfam" id="PF00646">
    <property type="entry name" value="F-box"/>
    <property type="match status" value="1"/>
</dbReference>
<sequence>MPQKAARLEVDGDRFSVLPDAILQHVLSFLPAQDAVRTCILARLWRHLWKLTTGLRLWYDAKARTSVQKFQLFVDHLMLLRGRAPLETCHIRFYSYFNQVDKVRLNLWIRHAVMCQIQMLRLDFMRYFRMPTAFDTHRDSFDLDDLPFVSRHLTRLELCNVNLGNRFVNFSSCPSLEHLSIEQCYLCYAKEMSSGSLKSLSIRHCCFNNNTRIQFPSLVSLHMDARLYIIPVLERMPLLKEAFIRDTVLGDMYDEEGCFCCSFKANDNKFSLLDGLSEAKNLALISESDTFVFRCDSKQFPTFSKLKTLLLNDQWCVAPDFHALTCILKHSPVLENLTLQLFPKT</sequence>
<dbReference type="InterPro" id="IPR032675">
    <property type="entry name" value="LRR_dom_sf"/>
</dbReference>
<dbReference type="Proteomes" id="UP000324897">
    <property type="component" value="Chromosome 2"/>
</dbReference>
<evidence type="ECO:0000313" key="2">
    <source>
        <dbReference type="EMBL" id="TVU26441.1"/>
    </source>
</evidence>
<dbReference type="Gene3D" id="3.80.10.10">
    <property type="entry name" value="Ribonuclease Inhibitor"/>
    <property type="match status" value="1"/>
</dbReference>
<comment type="caution">
    <text evidence="2">The sequence shown here is derived from an EMBL/GenBank/DDBJ whole genome shotgun (WGS) entry which is preliminary data.</text>
</comment>
<evidence type="ECO:0000259" key="1">
    <source>
        <dbReference type="PROSITE" id="PS50181"/>
    </source>
</evidence>
<evidence type="ECO:0000313" key="3">
    <source>
        <dbReference type="Proteomes" id="UP000324897"/>
    </source>
</evidence>
<name>A0A5J9UT47_9POAL</name>
<dbReference type="PANTHER" id="PTHR34223:SF80">
    <property type="entry name" value="OS11G0205900 PROTEIN"/>
    <property type="match status" value="1"/>
</dbReference>
<organism evidence="2 3">
    <name type="scientific">Eragrostis curvula</name>
    <name type="common">weeping love grass</name>
    <dbReference type="NCBI Taxonomy" id="38414"/>
    <lineage>
        <taxon>Eukaryota</taxon>
        <taxon>Viridiplantae</taxon>
        <taxon>Streptophyta</taxon>
        <taxon>Embryophyta</taxon>
        <taxon>Tracheophyta</taxon>
        <taxon>Spermatophyta</taxon>
        <taxon>Magnoliopsida</taxon>
        <taxon>Liliopsida</taxon>
        <taxon>Poales</taxon>
        <taxon>Poaceae</taxon>
        <taxon>PACMAD clade</taxon>
        <taxon>Chloridoideae</taxon>
        <taxon>Eragrostideae</taxon>
        <taxon>Eragrostidinae</taxon>
        <taxon>Eragrostis</taxon>
    </lineage>
</organism>
<dbReference type="InterPro" id="IPR053781">
    <property type="entry name" value="F-box_AtFBL13-like"/>
</dbReference>
<dbReference type="SUPFAM" id="SSF52058">
    <property type="entry name" value="L domain-like"/>
    <property type="match status" value="1"/>
</dbReference>
<dbReference type="EMBL" id="RWGY01000013">
    <property type="protein sequence ID" value="TVU26441.1"/>
    <property type="molecule type" value="Genomic_DNA"/>
</dbReference>
<protein>
    <recommendedName>
        <fullName evidence="1">F-box domain-containing protein</fullName>
    </recommendedName>
</protein>
<keyword evidence="3" id="KW-1185">Reference proteome</keyword>
<dbReference type="OrthoDB" id="585419at2759"/>
<dbReference type="InterPro" id="IPR001810">
    <property type="entry name" value="F-box_dom"/>
</dbReference>
<dbReference type="InterPro" id="IPR036047">
    <property type="entry name" value="F-box-like_dom_sf"/>
</dbReference>
<reference evidence="2 3" key="1">
    <citation type="journal article" date="2019" name="Sci. Rep.">
        <title>A high-quality genome of Eragrostis curvula grass provides insights into Poaceae evolution and supports new strategies to enhance forage quality.</title>
        <authorList>
            <person name="Carballo J."/>
            <person name="Santos B.A.C.M."/>
            <person name="Zappacosta D."/>
            <person name="Garbus I."/>
            <person name="Selva J.P."/>
            <person name="Gallo C.A."/>
            <person name="Diaz A."/>
            <person name="Albertini E."/>
            <person name="Caccamo M."/>
            <person name="Echenique V."/>
        </authorList>
    </citation>
    <scope>NUCLEOTIDE SEQUENCE [LARGE SCALE GENOMIC DNA]</scope>
    <source>
        <strain evidence="3">cv. Victoria</strain>
        <tissue evidence="2">Leaf</tissue>
    </source>
</reference>
<dbReference type="Gramene" id="TVU26441">
    <property type="protein sequence ID" value="TVU26441"/>
    <property type="gene ID" value="EJB05_28988"/>
</dbReference>
<dbReference type="SUPFAM" id="SSF81383">
    <property type="entry name" value="F-box domain"/>
    <property type="match status" value="1"/>
</dbReference>
<dbReference type="CDD" id="cd22160">
    <property type="entry name" value="F-box_AtFBL13-like"/>
    <property type="match status" value="1"/>
</dbReference>
<gene>
    <name evidence="2" type="ORF">EJB05_28988</name>
</gene>
<dbReference type="AlphaFoldDB" id="A0A5J9UT47"/>
<dbReference type="PROSITE" id="PS50181">
    <property type="entry name" value="FBOX"/>
    <property type="match status" value="1"/>
</dbReference>
<feature type="domain" description="F-box" evidence="1">
    <location>
        <begin position="12"/>
        <end position="61"/>
    </location>
</feature>